<dbReference type="AlphaFoldDB" id="A0A1H6GSB1"/>
<evidence type="ECO:0000313" key="2">
    <source>
        <dbReference type="EMBL" id="SEH25682.1"/>
    </source>
</evidence>
<keyword evidence="3" id="KW-1185">Reference proteome</keyword>
<accession>A0A1H6GSB1</accession>
<evidence type="ECO:0000256" key="1">
    <source>
        <dbReference type="SAM" id="Coils"/>
    </source>
</evidence>
<name>A0A1H6GSB1_MAGFU</name>
<dbReference type="PROSITE" id="PS51257">
    <property type="entry name" value="PROKAR_LIPOPROTEIN"/>
    <property type="match status" value="1"/>
</dbReference>
<evidence type="ECO:0000313" key="3">
    <source>
        <dbReference type="Proteomes" id="UP000182983"/>
    </source>
</evidence>
<dbReference type="EMBL" id="FNWO01000001">
    <property type="protein sequence ID" value="SEH25682.1"/>
    <property type="molecule type" value="Genomic_DNA"/>
</dbReference>
<sequence>MKFTPHRRERQRSALLAGAGLMITTLTLAGCQGTIIARQDKDDRCVAFRSALGHITDYDTTDSVGRATGTLVASPLLLLSSALSGQSPEKVMEEIDRRRIESGQEDRHYQESFLNGIVRNHPFLNEVLRPRNDTEVRIKRSGKTLREGDGYLIVYKLRMCREAQLKEVAIDYQAKRIDRDAAQQKWTAILARKKDDLDLAESLGQKIYGSNQTTADIPEPWDPTQEAALAMREAQLKAAQQRDQEALRHRYLEKQKELEHRAMAEAQRRERQKKLEAERATALAQQAEKQAVEAKALSENRASAAKTVELRSAIVQQKVELNKETKMASNPEDFSKYLSALRTDLD</sequence>
<dbReference type="Proteomes" id="UP000182983">
    <property type="component" value="Unassembled WGS sequence"/>
</dbReference>
<reference evidence="3" key="1">
    <citation type="submission" date="2016-10" db="EMBL/GenBank/DDBJ databases">
        <authorList>
            <person name="Varghese N."/>
            <person name="Submissions S."/>
        </authorList>
    </citation>
    <scope>NUCLEOTIDE SEQUENCE [LARGE SCALE GENOMIC DNA]</scope>
    <source>
        <strain evidence="3">DSM 13234</strain>
    </source>
</reference>
<organism evidence="2 3">
    <name type="scientific">Magnetospirillum fulvum</name>
    <name type="common">Rhodospirillum fulvum</name>
    <dbReference type="NCBI Taxonomy" id="1082"/>
    <lineage>
        <taxon>Bacteria</taxon>
        <taxon>Pseudomonadati</taxon>
        <taxon>Pseudomonadota</taxon>
        <taxon>Alphaproteobacteria</taxon>
        <taxon>Rhodospirillales</taxon>
        <taxon>Rhodospirillaceae</taxon>
        <taxon>Magnetospirillum</taxon>
    </lineage>
</organism>
<feature type="coiled-coil region" evidence="1">
    <location>
        <begin position="263"/>
        <end position="297"/>
    </location>
</feature>
<keyword evidence="1" id="KW-0175">Coiled coil</keyword>
<dbReference type="RefSeq" id="WP_139305447.1">
    <property type="nucleotide sequence ID" value="NZ_FNWO01000001.1"/>
</dbReference>
<gene>
    <name evidence="2" type="ORF">SAMN04244559_00270</name>
</gene>
<protein>
    <submittedName>
        <fullName evidence="2">Uncharacterized protein</fullName>
    </submittedName>
</protein>
<proteinExistence type="predicted"/>